<keyword evidence="2" id="KW-1185">Reference proteome</keyword>
<sequence length="202" mass="22682">MKVYPPYRNGGIMDTSIYLIRHGQSPKTDGNERSRGLTEKGLADAQRIAEHLSNEGIDTFYTSPYHRASLTLEPLAQLCGKTITPVEDLKETVFVGGDVIMQDDTLIPTVSRMFREPDFALAGGESLTAAKDRVMAAFNTILEAHPGQKVGIGTHGMVMTLILGHYDSRYDFDFLMKTSKPDVYRMTFREKRFLESARLWLS</sequence>
<organism evidence="1 2">
    <name type="scientific">Paenibacillus mesotrionivorans</name>
    <dbReference type="NCBI Taxonomy" id="3160968"/>
    <lineage>
        <taxon>Bacteria</taxon>
        <taxon>Bacillati</taxon>
        <taxon>Bacillota</taxon>
        <taxon>Bacilli</taxon>
        <taxon>Bacillales</taxon>
        <taxon>Paenibacillaceae</taxon>
        <taxon>Paenibacillus</taxon>
    </lineage>
</organism>
<dbReference type="EMBL" id="JBJURJ010000017">
    <property type="protein sequence ID" value="MFM9331208.1"/>
    <property type="molecule type" value="Genomic_DNA"/>
</dbReference>
<protein>
    <submittedName>
        <fullName evidence="1">Histidine phosphatase family protein</fullName>
    </submittedName>
</protein>
<dbReference type="Proteomes" id="UP001631969">
    <property type="component" value="Unassembled WGS sequence"/>
</dbReference>
<proteinExistence type="predicted"/>
<evidence type="ECO:0000313" key="2">
    <source>
        <dbReference type="Proteomes" id="UP001631969"/>
    </source>
</evidence>
<name>A0ACC7P2L5_9BACL</name>
<reference evidence="1" key="1">
    <citation type="submission" date="2024-12" db="EMBL/GenBank/DDBJ databases">
        <authorList>
            <person name="Wu N."/>
        </authorList>
    </citation>
    <scope>NUCLEOTIDE SEQUENCE</scope>
    <source>
        <strain evidence="1">P15</strain>
    </source>
</reference>
<comment type="caution">
    <text evidence="1">The sequence shown here is derived from an EMBL/GenBank/DDBJ whole genome shotgun (WGS) entry which is preliminary data.</text>
</comment>
<evidence type="ECO:0000313" key="1">
    <source>
        <dbReference type="EMBL" id="MFM9331208.1"/>
    </source>
</evidence>
<gene>
    <name evidence="1" type="ORF">ACI1P1_23210</name>
</gene>
<accession>A0ACC7P2L5</accession>